<dbReference type="EMBL" id="AP012554">
    <property type="protein sequence ID" value="BAO00649.1"/>
    <property type="molecule type" value="Genomic_DNA"/>
</dbReference>
<keyword evidence="6" id="KW-1133">Transmembrane helix</keyword>
<dbReference type="KEGG" id="hhs:HHS_06790"/>
<keyword evidence="11" id="KW-1185">Reference proteome</keyword>
<dbReference type="eggNOG" id="COG4591">
    <property type="taxonomic scope" value="Bacteria"/>
</dbReference>
<evidence type="ECO:0000256" key="7">
    <source>
        <dbReference type="ARBA" id="ARBA00023136"/>
    </source>
</evidence>
<dbReference type="STRING" id="1235990.BMSBPS_0309"/>
<evidence type="ECO:0000313" key="11">
    <source>
        <dbReference type="Proteomes" id="UP000016900"/>
    </source>
</evidence>
<reference evidence="10 11" key="1">
    <citation type="submission" date="2012-10" db="EMBL/GenBank/DDBJ databases">
        <title>Genome sequence of the symbiont of the pentatomidae stink bug Halyomorpha halys.</title>
        <authorList>
            <person name="Kobayashi H."/>
            <person name="Fujii-Muramatsu R."/>
            <person name="Takeishi K."/>
            <person name="Noda H."/>
        </authorList>
    </citation>
    <scope>NUCLEOTIDE SEQUENCE [LARGE SCALE GENOMIC DNA]</scope>
</reference>
<protein>
    <submittedName>
        <fullName evidence="10">LolC protein</fullName>
    </submittedName>
</protein>
<dbReference type="InterPro" id="IPR025857">
    <property type="entry name" value="MacB_PCD"/>
</dbReference>
<dbReference type="InterPro" id="IPR051447">
    <property type="entry name" value="Lipoprotein-release_system"/>
</dbReference>
<dbReference type="PANTHER" id="PTHR30489">
    <property type="entry name" value="LIPOPROTEIN-RELEASING SYSTEM TRANSMEMBRANE PROTEIN LOLE"/>
    <property type="match status" value="1"/>
</dbReference>
<dbReference type="Pfam" id="PF12704">
    <property type="entry name" value="MacB_PCD"/>
    <property type="match status" value="1"/>
</dbReference>
<comment type="similarity">
    <text evidence="2">Belongs to the ABC-4 integral membrane protein family. LolC/E subfamily.</text>
</comment>
<keyword evidence="5" id="KW-0812">Transmembrane</keyword>
<feature type="domain" description="MacB-like periplasmic core" evidence="9">
    <location>
        <begin position="28"/>
        <end position="212"/>
    </location>
</feature>
<dbReference type="PATRIC" id="fig|1235990.3.peg.675"/>
<dbReference type="Pfam" id="PF02687">
    <property type="entry name" value="FtsX"/>
    <property type="match status" value="1"/>
</dbReference>
<proteinExistence type="inferred from homology"/>
<name>U3U8I3_9GAMM</name>
<gene>
    <name evidence="10" type="primary">lolC</name>
    <name evidence="10" type="ORF">HHS_06790</name>
</gene>
<dbReference type="InterPro" id="IPR011925">
    <property type="entry name" value="LolCE_TM"/>
</dbReference>
<dbReference type="PANTHER" id="PTHR30489:SF8">
    <property type="entry name" value="LIPOPROTEIN-RELEASING SYSTEM TRANSMEMBRANE PROTEIN LOLC"/>
    <property type="match status" value="1"/>
</dbReference>
<dbReference type="OrthoDB" id="9808461at2"/>
<evidence type="ECO:0000256" key="5">
    <source>
        <dbReference type="ARBA" id="ARBA00022692"/>
    </source>
</evidence>
<dbReference type="InterPro" id="IPR003838">
    <property type="entry name" value="ABC3_permease_C"/>
</dbReference>
<feature type="domain" description="ABC3 transporter permease C-terminal" evidence="8">
    <location>
        <begin position="272"/>
        <end position="396"/>
    </location>
</feature>
<accession>U3U8I3</accession>
<evidence type="ECO:0000256" key="6">
    <source>
        <dbReference type="ARBA" id="ARBA00022989"/>
    </source>
</evidence>
<dbReference type="NCBIfam" id="NF008076">
    <property type="entry name" value="PRK10814.1"/>
    <property type="match status" value="1"/>
</dbReference>
<evidence type="ECO:0000256" key="2">
    <source>
        <dbReference type="ARBA" id="ARBA00005236"/>
    </source>
</evidence>
<dbReference type="GO" id="GO:0044874">
    <property type="term" value="P:lipoprotein localization to outer membrane"/>
    <property type="evidence" value="ECO:0007669"/>
    <property type="project" value="TreeGrafter"/>
</dbReference>
<dbReference type="GO" id="GO:0098797">
    <property type="term" value="C:plasma membrane protein complex"/>
    <property type="evidence" value="ECO:0007669"/>
    <property type="project" value="TreeGrafter"/>
</dbReference>
<dbReference type="Proteomes" id="UP000016900">
    <property type="component" value="Chromosome"/>
</dbReference>
<dbReference type="KEGG" id="pck:BMSBPS_0309"/>
<organism evidence="10 11">
    <name type="scientific">Candidatus Pantoea carbekii</name>
    <dbReference type="NCBI Taxonomy" id="1235990"/>
    <lineage>
        <taxon>Bacteria</taxon>
        <taxon>Pseudomonadati</taxon>
        <taxon>Pseudomonadota</taxon>
        <taxon>Gammaproteobacteria</taxon>
        <taxon>Enterobacterales</taxon>
        <taxon>Erwiniaceae</taxon>
        <taxon>Pantoea</taxon>
    </lineage>
</organism>
<dbReference type="NCBIfam" id="TIGR02212">
    <property type="entry name" value="lolCE"/>
    <property type="match status" value="1"/>
</dbReference>
<keyword evidence="4" id="KW-1003">Cell membrane</keyword>
<keyword evidence="7" id="KW-0472">Membrane</keyword>
<evidence type="ECO:0000256" key="1">
    <source>
        <dbReference type="ARBA" id="ARBA00004651"/>
    </source>
</evidence>
<dbReference type="GO" id="GO:0042953">
    <property type="term" value="P:lipoprotein transport"/>
    <property type="evidence" value="ECO:0007669"/>
    <property type="project" value="InterPro"/>
</dbReference>
<evidence type="ECO:0000259" key="8">
    <source>
        <dbReference type="Pfam" id="PF02687"/>
    </source>
</evidence>
<evidence type="ECO:0000313" key="10">
    <source>
        <dbReference type="EMBL" id="BAO00649.1"/>
    </source>
</evidence>
<evidence type="ECO:0000256" key="3">
    <source>
        <dbReference type="ARBA" id="ARBA00022448"/>
    </source>
</evidence>
<sequence length="403" mass="44792">MYQPVVLFIGLRYVCARSLDRFNRLVFWLSSLGITIGVFSLIIVLSVMNGFQIDLESNILGLIPHALITSKTGSINPKELPTKMIKLPGVTHIEPLTTSNVVIQSATNISIGVMVGINPNEQYPLVPFLVNTQQSSLQPGKYKIILGQRYADELNVKIGDHLYLIVPSVNQFTPIGRVPSQRIFTVAGTYNTNNEIDNYQIIVNQKDASNIMHYPSGNITGWRLWLKNPLYVDNINIKLKELPAGLVWKDWRENKGALFQAVRMEKNMMGLLLSLIIVVAVFNIITSINLLIIEKQAEIAILQVQGLTYYQIIAVFMIQGASSSIIGTSLGTLVGILLTSQLHNLMPTILGSFLNIKVTLPVQINYYQVISIILISISIALLATFYPSWRAAAIQPAEALRYA</sequence>
<evidence type="ECO:0000256" key="4">
    <source>
        <dbReference type="ARBA" id="ARBA00022475"/>
    </source>
</evidence>
<comment type="subcellular location">
    <subcellularLocation>
        <location evidence="1">Cell membrane</location>
        <topology evidence="1">Multi-pass membrane protein</topology>
    </subcellularLocation>
</comment>
<dbReference type="AlphaFoldDB" id="U3U8I3"/>
<evidence type="ECO:0000259" key="9">
    <source>
        <dbReference type="Pfam" id="PF12704"/>
    </source>
</evidence>
<keyword evidence="3" id="KW-0813">Transport</keyword>
<dbReference type="RefSeq" id="WP_022564668.1">
    <property type="nucleotide sequence ID" value="NZ_CP010907.1"/>
</dbReference>